<organism evidence="1 2">
    <name type="scientific">Dufourea novaeangliae</name>
    <name type="common">Sweat bee</name>
    <dbReference type="NCBI Taxonomy" id="178035"/>
    <lineage>
        <taxon>Eukaryota</taxon>
        <taxon>Metazoa</taxon>
        <taxon>Ecdysozoa</taxon>
        <taxon>Arthropoda</taxon>
        <taxon>Hexapoda</taxon>
        <taxon>Insecta</taxon>
        <taxon>Pterygota</taxon>
        <taxon>Neoptera</taxon>
        <taxon>Endopterygota</taxon>
        <taxon>Hymenoptera</taxon>
        <taxon>Apocrita</taxon>
        <taxon>Aculeata</taxon>
        <taxon>Apoidea</taxon>
        <taxon>Anthophila</taxon>
        <taxon>Halictidae</taxon>
        <taxon>Rophitinae</taxon>
        <taxon>Dufourea</taxon>
    </lineage>
</organism>
<evidence type="ECO:0000313" key="2">
    <source>
        <dbReference type="Proteomes" id="UP000076502"/>
    </source>
</evidence>
<dbReference type="EMBL" id="KQ434808">
    <property type="protein sequence ID" value="KZC06160.1"/>
    <property type="molecule type" value="Genomic_DNA"/>
</dbReference>
<protein>
    <submittedName>
        <fullName evidence="1">Uncharacterized protein</fullName>
    </submittedName>
</protein>
<evidence type="ECO:0000313" key="1">
    <source>
        <dbReference type="EMBL" id="KZC06160.1"/>
    </source>
</evidence>
<accession>A0A154P4V9</accession>
<dbReference type="AlphaFoldDB" id="A0A154P4V9"/>
<dbReference type="Proteomes" id="UP000076502">
    <property type="component" value="Unassembled WGS sequence"/>
</dbReference>
<reference evidence="1 2" key="1">
    <citation type="submission" date="2015-07" db="EMBL/GenBank/DDBJ databases">
        <title>The genome of Dufourea novaeangliae.</title>
        <authorList>
            <person name="Pan H."/>
            <person name="Kapheim K."/>
        </authorList>
    </citation>
    <scope>NUCLEOTIDE SEQUENCE [LARGE SCALE GENOMIC DNA]</scope>
    <source>
        <strain evidence="1">0120121106</strain>
        <tissue evidence="1">Whole body</tissue>
    </source>
</reference>
<keyword evidence="2" id="KW-1185">Reference proteome</keyword>
<proteinExistence type="predicted"/>
<name>A0A154P4V9_DUFNO</name>
<sequence>MSMWKELLRTEADFQRLLLTTSSLNEIVKNTKLTESVTSIFITEKTMYRI</sequence>
<gene>
    <name evidence="1" type="ORF">WN55_07332</name>
</gene>